<dbReference type="InterPro" id="IPR036047">
    <property type="entry name" value="F-box-like_dom_sf"/>
</dbReference>
<keyword evidence="2" id="KW-0812">Transmembrane</keyword>
<dbReference type="Pfam" id="PF07466">
    <property type="entry name" value="DUF1517"/>
    <property type="match status" value="1"/>
</dbReference>
<protein>
    <submittedName>
        <fullName evidence="4">Fbd-associated f-box protein</fullName>
    </submittedName>
</protein>
<dbReference type="InterPro" id="IPR050232">
    <property type="entry name" value="FBL13/AtMIF1-like"/>
</dbReference>
<accession>A0A7J6WWU7</accession>
<name>A0A7J6WWU7_THATH</name>
<evidence type="ECO:0000259" key="3">
    <source>
        <dbReference type="SMART" id="SM00579"/>
    </source>
</evidence>
<evidence type="ECO:0000256" key="1">
    <source>
        <dbReference type="SAM" id="MobiDB-lite"/>
    </source>
</evidence>
<organism evidence="4 5">
    <name type="scientific">Thalictrum thalictroides</name>
    <name type="common">Rue-anemone</name>
    <name type="synonym">Anemone thalictroides</name>
    <dbReference type="NCBI Taxonomy" id="46969"/>
    <lineage>
        <taxon>Eukaryota</taxon>
        <taxon>Viridiplantae</taxon>
        <taxon>Streptophyta</taxon>
        <taxon>Embryophyta</taxon>
        <taxon>Tracheophyta</taxon>
        <taxon>Spermatophyta</taxon>
        <taxon>Magnoliopsida</taxon>
        <taxon>Ranunculales</taxon>
        <taxon>Ranunculaceae</taxon>
        <taxon>Thalictroideae</taxon>
        <taxon>Thalictrum</taxon>
    </lineage>
</organism>
<dbReference type="OrthoDB" id="612216at2759"/>
<evidence type="ECO:0000313" key="5">
    <source>
        <dbReference type="Proteomes" id="UP000554482"/>
    </source>
</evidence>
<dbReference type="SUPFAM" id="SSF81383">
    <property type="entry name" value="F-box domain"/>
    <property type="match status" value="1"/>
</dbReference>
<dbReference type="InterPro" id="IPR010903">
    <property type="entry name" value="DUF1517"/>
</dbReference>
<dbReference type="InterPro" id="IPR006566">
    <property type="entry name" value="FBD"/>
</dbReference>
<dbReference type="SMART" id="SM00579">
    <property type="entry name" value="FBD"/>
    <property type="match status" value="1"/>
</dbReference>
<keyword evidence="5" id="KW-1185">Reference proteome</keyword>
<dbReference type="Proteomes" id="UP000554482">
    <property type="component" value="Unassembled WGS sequence"/>
</dbReference>
<dbReference type="InterPro" id="IPR001810">
    <property type="entry name" value="F-box_dom"/>
</dbReference>
<keyword evidence="2" id="KW-1133">Transmembrane helix</keyword>
<dbReference type="PANTHER" id="PTHR31900:SF30">
    <property type="entry name" value="SUPERFAMILY PROTEIN, PUTATIVE-RELATED"/>
    <property type="match status" value="1"/>
</dbReference>
<dbReference type="PANTHER" id="PTHR31900">
    <property type="entry name" value="F-BOX/RNI SUPERFAMILY PROTEIN-RELATED"/>
    <property type="match status" value="1"/>
</dbReference>
<feature type="domain" description="FBD" evidence="3">
    <location>
        <begin position="378"/>
        <end position="452"/>
    </location>
</feature>
<reference evidence="4 5" key="1">
    <citation type="submission" date="2020-06" db="EMBL/GenBank/DDBJ databases">
        <title>Transcriptomic and genomic resources for Thalictrum thalictroides and T. hernandezii: Facilitating candidate gene discovery in an emerging model plant lineage.</title>
        <authorList>
            <person name="Arias T."/>
            <person name="Riano-Pachon D.M."/>
            <person name="Di Stilio V.S."/>
        </authorList>
    </citation>
    <scope>NUCLEOTIDE SEQUENCE [LARGE SCALE GENOMIC DNA]</scope>
    <source>
        <strain evidence="5">cv. WT478/WT964</strain>
        <tissue evidence="4">Leaves</tissue>
    </source>
</reference>
<dbReference type="SUPFAM" id="SSF52047">
    <property type="entry name" value="RNI-like"/>
    <property type="match status" value="1"/>
</dbReference>
<dbReference type="Pfam" id="PF08387">
    <property type="entry name" value="FBD"/>
    <property type="match status" value="1"/>
</dbReference>
<evidence type="ECO:0000313" key="4">
    <source>
        <dbReference type="EMBL" id="KAF5201513.1"/>
    </source>
</evidence>
<dbReference type="CDD" id="cd22160">
    <property type="entry name" value="F-box_AtFBL13-like"/>
    <property type="match status" value="1"/>
</dbReference>
<feature type="region of interest" description="Disordered" evidence="1">
    <location>
        <begin position="484"/>
        <end position="548"/>
    </location>
</feature>
<dbReference type="InterPro" id="IPR053781">
    <property type="entry name" value="F-box_AtFBL13-like"/>
</dbReference>
<keyword evidence="2" id="KW-0472">Membrane</keyword>
<sequence length="659" mass="72721">MDANTSTRKSKKRCNGKKKKAKEEVEDRISCLPDCILHHILSFLPTHYAVGTSLLSKRWKYLWTGISRLDFDEFLIGANKMYENMDFIDFVEGVFLEHDPTTAINKFRLICDEPIDECFIISWISAALKRKVQKIHLHISEDSLTVFPASLFSCETLTVLKLTAVLSVLELPASICFSSIKVMHLKSLVISCEESIQQVSFRCPVLEEVMWMECSWERIKVIDIFAPKLERMVIDDSDNDIFTDCEIKIYAESLVTMLVTSCLAFDISLHNILSLDEAFIKIYSENGIGYRANKLLQGISNVKHLHISLLTLILLSSTKDLLALSSLKSLTVTMSTFVNGKLLTDLFCSLPNVESLIFTSGLDLYSHEGYDWTPEAFQPFLSHLKSFEISNFNGNETELSLVEFLLKNAIALEKITIVSSSTLSADPMMQLEITTRLLCAPRGPMGTRIEYSLGRITIQLPKITDWLLITTIDPDSALAASGGRIGGKSFPSSSSSKSSYSSSESPSKSSYSSSKSSKSHKSSSKLSKSSYSSSPLYSRSSSSSSDSLYSSTSYVPSPRVGGSSGVIETGVIGIMLLIAVGMIIGALLNAYVKTPSKEQTSVIKLQVCLLGMARSLQKDLEQLAEVADTSTPEGLNYILKEATLALLRHPDFCISGCSS</sequence>
<dbReference type="AlphaFoldDB" id="A0A7J6WWU7"/>
<dbReference type="Pfam" id="PF00646">
    <property type="entry name" value="F-box"/>
    <property type="match status" value="1"/>
</dbReference>
<feature type="non-terminal residue" evidence="4">
    <location>
        <position position="1"/>
    </location>
</feature>
<dbReference type="Gene3D" id="1.20.1280.50">
    <property type="match status" value="1"/>
</dbReference>
<feature type="compositionally biased region" description="Low complexity" evidence="1">
    <location>
        <begin position="524"/>
        <end position="548"/>
    </location>
</feature>
<dbReference type="EMBL" id="JABWDY010009335">
    <property type="protein sequence ID" value="KAF5201513.1"/>
    <property type="molecule type" value="Genomic_DNA"/>
</dbReference>
<gene>
    <name evidence="4" type="ORF">FRX31_008900</name>
</gene>
<feature type="transmembrane region" description="Helical" evidence="2">
    <location>
        <begin position="571"/>
        <end position="592"/>
    </location>
</feature>
<feature type="compositionally biased region" description="Low complexity" evidence="1">
    <location>
        <begin position="488"/>
        <end position="516"/>
    </location>
</feature>
<comment type="caution">
    <text evidence="4">The sequence shown here is derived from an EMBL/GenBank/DDBJ whole genome shotgun (WGS) entry which is preliminary data.</text>
</comment>
<proteinExistence type="predicted"/>
<evidence type="ECO:0000256" key="2">
    <source>
        <dbReference type="SAM" id="Phobius"/>
    </source>
</evidence>